<evidence type="ECO:0000313" key="2">
    <source>
        <dbReference type="EMBL" id="QHT17679.1"/>
    </source>
</evidence>
<protein>
    <submittedName>
        <fullName evidence="2">Uncharacterized protein</fullName>
    </submittedName>
</protein>
<keyword evidence="1" id="KW-1133">Transmembrane helix</keyword>
<feature type="transmembrane region" description="Helical" evidence="1">
    <location>
        <begin position="15"/>
        <end position="35"/>
    </location>
</feature>
<keyword evidence="1" id="KW-0472">Membrane</keyword>
<dbReference type="EMBL" id="MN739643">
    <property type="protein sequence ID" value="QHT17679.1"/>
    <property type="molecule type" value="Genomic_DNA"/>
</dbReference>
<accession>A0A6C0DP91</accession>
<evidence type="ECO:0000256" key="1">
    <source>
        <dbReference type="SAM" id="Phobius"/>
    </source>
</evidence>
<feature type="transmembrane region" description="Helical" evidence="1">
    <location>
        <begin position="83"/>
        <end position="107"/>
    </location>
</feature>
<reference evidence="2" key="1">
    <citation type="journal article" date="2020" name="Nature">
        <title>Giant virus diversity and host interactions through global metagenomics.</title>
        <authorList>
            <person name="Schulz F."/>
            <person name="Roux S."/>
            <person name="Paez-Espino D."/>
            <person name="Jungbluth S."/>
            <person name="Walsh D.A."/>
            <person name="Denef V.J."/>
            <person name="McMahon K.D."/>
            <person name="Konstantinidis K.T."/>
            <person name="Eloe-Fadrosh E.A."/>
            <person name="Kyrpides N.C."/>
            <person name="Woyke T."/>
        </authorList>
    </citation>
    <scope>NUCLEOTIDE SEQUENCE</scope>
    <source>
        <strain evidence="2">GVMAG-M-3300023174-30</strain>
    </source>
</reference>
<keyword evidence="1" id="KW-0812">Transmembrane</keyword>
<organism evidence="2">
    <name type="scientific">viral metagenome</name>
    <dbReference type="NCBI Taxonomy" id="1070528"/>
    <lineage>
        <taxon>unclassified sequences</taxon>
        <taxon>metagenomes</taxon>
        <taxon>organismal metagenomes</taxon>
    </lineage>
</organism>
<proteinExistence type="predicted"/>
<sequence>MGFYDAFFGSSQSQYTAYAIITAIIAICITILLTATDVPIGNRLLIVFFVIISLVPSIFLTLFEMTCIVTGGTEPNRWWCYAFAWILASFIIIYCIFIVIISLISLFTYNNAIDNLNDEEKSNKLTQTDSNNYAKNIIHNEEQKKNEVERFYAENSQNYAAHETQPQDLYKAPTGSSPIPINPLSAPTATTPGISAFPDINTGFKYANANDGGKVKTNKNEPFATLSSSNMAHFTNLTQAEDDEDFFSNFGKYNQ</sequence>
<dbReference type="AlphaFoldDB" id="A0A6C0DP91"/>
<feature type="transmembrane region" description="Helical" evidence="1">
    <location>
        <begin position="44"/>
        <end position="63"/>
    </location>
</feature>
<name>A0A6C0DP91_9ZZZZ</name>